<evidence type="ECO:0000256" key="11">
    <source>
        <dbReference type="ARBA" id="ARBA00034776"/>
    </source>
</evidence>
<dbReference type="GO" id="GO:0001725">
    <property type="term" value="C:stress fiber"/>
    <property type="evidence" value="ECO:0007669"/>
    <property type="project" value="UniProtKB-SubCell"/>
</dbReference>
<organism evidence="14 15">
    <name type="scientific">Rozella allomycis (strain CSF55)</name>
    <dbReference type="NCBI Taxonomy" id="988480"/>
    <lineage>
        <taxon>Eukaryota</taxon>
        <taxon>Fungi</taxon>
        <taxon>Fungi incertae sedis</taxon>
        <taxon>Cryptomycota</taxon>
        <taxon>Cryptomycota incertae sedis</taxon>
        <taxon>Rozella</taxon>
    </lineage>
</organism>
<keyword evidence="5" id="KW-1017">Isopeptide bond</keyword>
<evidence type="ECO:0000313" key="14">
    <source>
        <dbReference type="EMBL" id="RKP22001.1"/>
    </source>
</evidence>
<keyword evidence="10" id="KW-0206">Cytoskeleton</keyword>
<evidence type="ECO:0000256" key="7">
    <source>
        <dbReference type="ARBA" id="ARBA00022843"/>
    </source>
</evidence>
<dbReference type="InterPro" id="IPR008603">
    <property type="entry name" value="DCTN4"/>
</dbReference>
<evidence type="ECO:0000256" key="5">
    <source>
        <dbReference type="ARBA" id="ARBA00022499"/>
    </source>
</evidence>
<evidence type="ECO:0000256" key="4">
    <source>
        <dbReference type="ARBA" id="ARBA00022490"/>
    </source>
</evidence>
<evidence type="ECO:0000256" key="12">
    <source>
        <dbReference type="ARBA" id="ARBA00034864"/>
    </source>
</evidence>
<protein>
    <recommendedName>
        <fullName evidence="12">Dynactin subunit 4</fullName>
    </recommendedName>
</protein>
<dbReference type="GO" id="GO:0005869">
    <property type="term" value="C:dynactin complex"/>
    <property type="evidence" value="ECO:0007669"/>
    <property type="project" value="InterPro"/>
</dbReference>
<proteinExistence type="inferred from homology"/>
<keyword evidence="8" id="KW-0007">Acetylation</keyword>
<evidence type="ECO:0000256" key="3">
    <source>
        <dbReference type="ARBA" id="ARBA00004657"/>
    </source>
</evidence>
<keyword evidence="6" id="KW-0597">Phosphoprotein</keyword>
<comment type="similarity">
    <text evidence="11">Belongs to the dynactin subunit 4 family.</text>
</comment>
<dbReference type="Pfam" id="PF05502">
    <property type="entry name" value="Dynactin_p62"/>
    <property type="match status" value="1"/>
</dbReference>
<keyword evidence="7" id="KW-0832">Ubl conjugation</keyword>
<dbReference type="PANTHER" id="PTHR13034">
    <property type="entry name" value="DYNACTIN P62 SUBUNIT"/>
    <property type="match status" value="1"/>
</dbReference>
<evidence type="ECO:0000256" key="1">
    <source>
        <dbReference type="ARBA" id="ARBA00004300"/>
    </source>
</evidence>
<keyword evidence="9" id="KW-0175">Coiled coil</keyword>
<evidence type="ECO:0000256" key="9">
    <source>
        <dbReference type="ARBA" id="ARBA00023054"/>
    </source>
</evidence>
<keyword evidence="4" id="KW-0963">Cytoplasm</keyword>
<evidence type="ECO:0000313" key="15">
    <source>
        <dbReference type="Proteomes" id="UP000281549"/>
    </source>
</evidence>
<evidence type="ECO:0000256" key="10">
    <source>
        <dbReference type="ARBA" id="ARBA00023212"/>
    </source>
</evidence>
<dbReference type="EMBL" id="ML004915">
    <property type="protein sequence ID" value="RKP22001.1"/>
    <property type="molecule type" value="Genomic_DNA"/>
</dbReference>
<dbReference type="Proteomes" id="UP000281549">
    <property type="component" value="Unassembled WGS sequence"/>
</dbReference>
<dbReference type="PANTHER" id="PTHR13034:SF2">
    <property type="entry name" value="DYNACTIN SUBUNIT 4"/>
    <property type="match status" value="1"/>
</dbReference>
<name>A0A4P9YS95_ROZAC</name>
<sequence>MQKDFERLLKHLESSLKLDKAQNRNGFANKISEPCLPAFQFSDIACAENNQSYPYRTNLFCKKSMRCKECNHAILKPELKAQSSKFSISLSAVDFIPKIQLSYVPEKINVDSEFPTILKFINPFYEPLAIEAKFSSTSAKVFLCNLLF</sequence>
<evidence type="ECO:0000256" key="8">
    <source>
        <dbReference type="ARBA" id="ARBA00022990"/>
    </source>
</evidence>
<accession>A0A4P9YS95</accession>
<evidence type="ECO:0000256" key="13">
    <source>
        <dbReference type="ARBA" id="ARBA00093507"/>
    </source>
</evidence>
<comment type="subunit">
    <text evidence="13">Subunit of dynactin, a multiprotein complex part of a tripartite complex with dynein and a adapter, such as BICDL1, BICD2 or HOOK3. The dynactin complex is built around ACTR1A/ACTB filament and consists of an actin-related filament composed of a shoulder domain, a pointed end and a barbed end. Its length is defined by its flexible shoulder domain. The soulder is composed of 2 DCTN1 subunits, 4 DCTN2 and 2 DCTN3. The 4 DCNT2 (via N-terminus) bind the ACTR1A filament and act as molecular rulers to determine the length. The pointed end is important for binding dynein-dynactin cargo adapters. Consists of 4 subunits: ACTR10, DCNT4, DCTN5 and DCTN6. The barbed end is composed of a CAPZA1:CAPZB heterodimers, which binds ACTR1A/ACTB filament and dynactin and stabilizes dynactin. Interacts with ATP7B, but not ATP7A, in a copper-dependent manner. Interacts with ANK2; this interaction is required for localization at costameres. Interacts with N4BP2L1.</text>
</comment>
<comment type="subcellular location">
    <subcellularLocation>
        <location evidence="1">Cytoplasm</location>
        <location evidence="1">Cytoskeleton</location>
        <location evidence="1">Microtubule organizing center</location>
        <location evidence="1">Centrosome</location>
    </subcellularLocation>
    <subcellularLocation>
        <location evidence="2">Cytoplasm</location>
        <location evidence="2">Cytoskeleton</location>
        <location evidence="2">Stress fiber</location>
    </subcellularLocation>
    <subcellularLocation>
        <location evidence="3">Cytoplasm</location>
        <location evidence="3">Myofibril</location>
    </subcellularLocation>
</comment>
<gene>
    <name evidence="14" type="ORF">ROZALSC1DRAFT_20050</name>
</gene>
<reference evidence="15" key="1">
    <citation type="journal article" date="2018" name="Nat. Microbiol.">
        <title>Leveraging single-cell genomics to expand the fungal tree of life.</title>
        <authorList>
            <person name="Ahrendt S.R."/>
            <person name="Quandt C.A."/>
            <person name="Ciobanu D."/>
            <person name="Clum A."/>
            <person name="Salamov A."/>
            <person name="Andreopoulos B."/>
            <person name="Cheng J.F."/>
            <person name="Woyke T."/>
            <person name="Pelin A."/>
            <person name="Henrissat B."/>
            <person name="Reynolds N.K."/>
            <person name="Benny G.L."/>
            <person name="Smith M.E."/>
            <person name="James T.Y."/>
            <person name="Grigoriev I.V."/>
        </authorList>
    </citation>
    <scope>NUCLEOTIDE SEQUENCE [LARGE SCALE GENOMIC DNA]</scope>
    <source>
        <strain evidence="15">CSF55</strain>
    </source>
</reference>
<evidence type="ECO:0000256" key="6">
    <source>
        <dbReference type="ARBA" id="ARBA00022553"/>
    </source>
</evidence>
<dbReference type="AlphaFoldDB" id="A0A4P9YS95"/>
<evidence type="ECO:0000256" key="2">
    <source>
        <dbReference type="ARBA" id="ARBA00004529"/>
    </source>
</evidence>